<keyword evidence="2" id="KW-1185">Reference proteome</keyword>
<evidence type="ECO:0000313" key="2">
    <source>
        <dbReference type="Proteomes" id="UP001180825"/>
    </source>
</evidence>
<proteinExistence type="predicted"/>
<dbReference type="EMBL" id="JAVDXV010000004">
    <property type="protein sequence ID" value="MDR7333438.1"/>
    <property type="molecule type" value="Genomic_DNA"/>
</dbReference>
<sequence>MAGDPLGLNLIPGAGLSKFQEKHRRASALDVRIDPVRRSSWTPHETCAFFRCVPGYFPMQKLLKMTPSSSSAENAPVISPSAS</sequence>
<organism evidence="1 2">
    <name type="scientific">Roseateles asaccharophilus</name>
    <dbReference type="NCBI Taxonomy" id="582607"/>
    <lineage>
        <taxon>Bacteria</taxon>
        <taxon>Pseudomonadati</taxon>
        <taxon>Pseudomonadota</taxon>
        <taxon>Betaproteobacteria</taxon>
        <taxon>Burkholderiales</taxon>
        <taxon>Sphaerotilaceae</taxon>
        <taxon>Roseateles</taxon>
    </lineage>
</organism>
<name>A0ABU2ABS0_9BURK</name>
<gene>
    <name evidence="1" type="ORF">J2X21_002572</name>
</gene>
<comment type="caution">
    <text evidence="1">The sequence shown here is derived from an EMBL/GenBank/DDBJ whole genome shotgun (WGS) entry which is preliminary data.</text>
</comment>
<reference evidence="1 2" key="1">
    <citation type="submission" date="2023-07" db="EMBL/GenBank/DDBJ databases">
        <title>Sorghum-associated microbial communities from plants grown in Nebraska, USA.</title>
        <authorList>
            <person name="Schachtman D."/>
        </authorList>
    </citation>
    <scope>NUCLEOTIDE SEQUENCE [LARGE SCALE GENOMIC DNA]</scope>
    <source>
        <strain evidence="1 2">BE316</strain>
    </source>
</reference>
<accession>A0ABU2ABS0</accession>
<protein>
    <submittedName>
        <fullName evidence="1">Uncharacterized protein</fullName>
    </submittedName>
</protein>
<evidence type="ECO:0000313" key="1">
    <source>
        <dbReference type="EMBL" id="MDR7333438.1"/>
    </source>
</evidence>
<dbReference type="Proteomes" id="UP001180825">
    <property type="component" value="Unassembled WGS sequence"/>
</dbReference>